<dbReference type="Gene3D" id="3.40.50.200">
    <property type="entry name" value="Peptidase S8/S53 domain"/>
    <property type="match status" value="1"/>
</dbReference>
<dbReference type="PANTHER" id="PTHR43806">
    <property type="entry name" value="PEPTIDASE S8"/>
    <property type="match status" value="1"/>
</dbReference>
<sequence length="845" mass="90070">MRKVLSKPILILLALTLVLGTMGFSPGNGNGNGPGNGIANGISNGNGNGNDNGNGNGNNSGQNSGDLQRISGIHGEFDHESEEELTVIVELEEPSVLQAKHKGEQQQDRGDLELQRQDVMDAASEAAPSSEFNREYDYVFSGFSVEVQQNEIRDLAAVEGVNAVYPNVTHEAEILESTEIGAHEISPNMMDSAPHIGANDAWEELGYTGDGVTVAVIDTGADYTHPDLQHAFGDYKGWDFVDNNDDPQETPADDPRGDATNHGSHVAGTVAANGEIKGVAPDATLLAYRVLGPGGSGATDDVIAGIERAVEDGADVMNLSLGNTSNDPDFATSIALDNAMADGVVAVASNGNSGPADWTVGSPGTSRDAISVGATELPYMTYDSSMSTPSGYDYSTANVMGHPGEEALMALNEGEFEFEYVGLGAPSDFDGVDMEGKIALIERGEYAFVEKAENAKEAGAVGAVIFNNEPGEQPDVPGMAVPTIKLSQDDGSVMLQELESGNNTVSFDLAESGMMGETVADFSSRGPVTDTWMIKPDVSAPGVNIVSTVPTHNPDDPYGYAAMQGTSMSAPHVAGAAALLVQANPNWDTQEVKGALMNTAETLYDENGDRYPHNTQGAGSIRVVEAITTETLMAPGSYSFGTFEKENGKQVERQHFEIENLSDERKRFDMDVELFDGEDHIKVMTSNNLNVNPGSTQKVNMNVQVDASGLEGGYYEGLITLTHDDEIVEIPTILFVQDPYEVFPIEDLLDFGNFELNNGIFDVTLGFNYDIDYVDFVIYDSSLAAGALIHGVDDQAEGEHQYQIDANDILPLLPIVLPSDSYNFVVFVGKDGAEEGWVLGEFELD</sequence>
<dbReference type="InterPro" id="IPR003137">
    <property type="entry name" value="PA_domain"/>
</dbReference>
<evidence type="ECO:0000256" key="2">
    <source>
        <dbReference type="ARBA" id="ARBA00022512"/>
    </source>
</evidence>
<dbReference type="RefSeq" id="WP_343781599.1">
    <property type="nucleotide sequence ID" value="NZ_BAAACZ010000005.1"/>
</dbReference>
<dbReference type="InterPro" id="IPR010259">
    <property type="entry name" value="S8pro/Inhibitor_I9"/>
</dbReference>
<keyword evidence="5 6" id="KW-0720">Serine protease</keyword>
<keyword evidence="2" id="KW-0964">Secreted</keyword>
<keyword evidence="4 6" id="KW-0378">Hydrolase</keyword>
<dbReference type="Pfam" id="PF02225">
    <property type="entry name" value="PA"/>
    <property type="match status" value="1"/>
</dbReference>
<accession>A0ABP3JH27</accession>
<dbReference type="GO" id="GO:0008233">
    <property type="term" value="F:peptidase activity"/>
    <property type="evidence" value="ECO:0007669"/>
    <property type="project" value="UniProtKB-KW"/>
</dbReference>
<dbReference type="Pfam" id="PF00082">
    <property type="entry name" value="Peptidase_S8"/>
    <property type="match status" value="1"/>
</dbReference>
<feature type="active site" description="Charge relay system" evidence="6">
    <location>
        <position position="218"/>
    </location>
</feature>
<feature type="active site" description="Charge relay system" evidence="6">
    <location>
        <position position="567"/>
    </location>
</feature>
<name>A0ABP3JH27_9BACI</name>
<evidence type="ECO:0000313" key="13">
    <source>
        <dbReference type="Proteomes" id="UP001500740"/>
    </source>
</evidence>
<dbReference type="Proteomes" id="UP001500740">
    <property type="component" value="Unassembled WGS sequence"/>
</dbReference>
<dbReference type="Pfam" id="PF05922">
    <property type="entry name" value="Inhibitor_I9"/>
    <property type="match status" value="1"/>
</dbReference>
<evidence type="ECO:0000256" key="1">
    <source>
        <dbReference type="ARBA" id="ARBA00011073"/>
    </source>
</evidence>
<comment type="caution">
    <text evidence="12">The sequence shown here is derived from an EMBL/GenBank/DDBJ whole genome shotgun (WGS) entry which is preliminary data.</text>
</comment>
<dbReference type="InterPro" id="IPR036852">
    <property type="entry name" value="Peptidase_S8/S53_dom_sf"/>
</dbReference>
<evidence type="ECO:0000259" key="10">
    <source>
        <dbReference type="Pfam" id="PF02225"/>
    </source>
</evidence>
<dbReference type="SUPFAM" id="SSF52025">
    <property type="entry name" value="PA domain"/>
    <property type="match status" value="1"/>
</dbReference>
<dbReference type="SUPFAM" id="SSF52743">
    <property type="entry name" value="Subtilisin-like"/>
    <property type="match status" value="1"/>
</dbReference>
<feature type="signal peptide" evidence="8">
    <location>
        <begin position="1"/>
        <end position="27"/>
    </location>
</feature>
<dbReference type="EMBL" id="BAAACZ010000005">
    <property type="protein sequence ID" value="GAA0453403.1"/>
    <property type="molecule type" value="Genomic_DNA"/>
</dbReference>
<dbReference type="InterPro" id="IPR022398">
    <property type="entry name" value="Peptidase_S8_His-AS"/>
</dbReference>
<dbReference type="InterPro" id="IPR015500">
    <property type="entry name" value="Peptidase_S8_subtilisin-rel"/>
</dbReference>
<feature type="chain" id="PRO_5045079419" evidence="8">
    <location>
        <begin position="28"/>
        <end position="845"/>
    </location>
</feature>
<reference evidence="13" key="1">
    <citation type="journal article" date="2019" name="Int. J. Syst. Evol. Microbiol.">
        <title>The Global Catalogue of Microorganisms (GCM) 10K type strain sequencing project: providing services to taxonomists for standard genome sequencing and annotation.</title>
        <authorList>
            <consortium name="The Broad Institute Genomics Platform"/>
            <consortium name="The Broad Institute Genome Sequencing Center for Infectious Disease"/>
            <person name="Wu L."/>
            <person name="Ma J."/>
        </authorList>
    </citation>
    <scope>NUCLEOTIDE SEQUENCE [LARGE SCALE GENOMIC DNA]</scope>
    <source>
        <strain evidence="13">JCM 14193</strain>
    </source>
</reference>
<evidence type="ECO:0000259" key="9">
    <source>
        <dbReference type="Pfam" id="PF00082"/>
    </source>
</evidence>
<dbReference type="InterPro" id="IPR046450">
    <property type="entry name" value="PA_dom_sf"/>
</dbReference>
<evidence type="ECO:0000256" key="4">
    <source>
        <dbReference type="ARBA" id="ARBA00022801"/>
    </source>
</evidence>
<keyword evidence="2" id="KW-0134">Cell wall</keyword>
<dbReference type="InterPro" id="IPR034213">
    <property type="entry name" value="S8_Vpr-like"/>
</dbReference>
<dbReference type="CDD" id="cd07474">
    <property type="entry name" value="Peptidases_S8_subtilisin_Vpr-like"/>
    <property type="match status" value="1"/>
</dbReference>
<feature type="domain" description="PA" evidence="10">
    <location>
        <begin position="426"/>
        <end position="491"/>
    </location>
</feature>
<keyword evidence="3 6" id="KW-0645">Protease</keyword>
<dbReference type="PROSITE" id="PS00137">
    <property type="entry name" value="SUBTILASE_HIS"/>
    <property type="match status" value="1"/>
</dbReference>
<keyword evidence="13" id="KW-1185">Reference proteome</keyword>
<feature type="compositionally biased region" description="Gly residues" evidence="7">
    <location>
        <begin position="35"/>
        <end position="58"/>
    </location>
</feature>
<organism evidence="12 13">
    <name type="scientific">Alkalibacillus silvisoli</name>
    <dbReference type="NCBI Taxonomy" id="392823"/>
    <lineage>
        <taxon>Bacteria</taxon>
        <taxon>Bacillati</taxon>
        <taxon>Bacillota</taxon>
        <taxon>Bacilli</taxon>
        <taxon>Bacillales</taxon>
        <taxon>Bacillaceae</taxon>
        <taxon>Alkalibacillus</taxon>
    </lineage>
</organism>
<dbReference type="PROSITE" id="PS00138">
    <property type="entry name" value="SUBTILASE_SER"/>
    <property type="match status" value="1"/>
</dbReference>
<evidence type="ECO:0000256" key="8">
    <source>
        <dbReference type="SAM" id="SignalP"/>
    </source>
</evidence>
<feature type="domain" description="Peptidase S8/S53" evidence="9">
    <location>
        <begin position="209"/>
        <end position="619"/>
    </location>
</feature>
<dbReference type="InterPro" id="IPR050131">
    <property type="entry name" value="Peptidase_S8_subtilisin-like"/>
</dbReference>
<dbReference type="PROSITE" id="PS51892">
    <property type="entry name" value="SUBTILASE"/>
    <property type="match status" value="1"/>
</dbReference>
<feature type="region of interest" description="Disordered" evidence="7">
    <location>
        <begin position="35"/>
        <end position="69"/>
    </location>
</feature>
<dbReference type="Gene3D" id="3.50.30.30">
    <property type="match status" value="1"/>
</dbReference>
<feature type="domain" description="Inhibitor I9" evidence="11">
    <location>
        <begin position="87"/>
        <end position="170"/>
    </location>
</feature>
<feature type="compositionally biased region" description="Acidic residues" evidence="7">
    <location>
        <begin position="242"/>
        <end position="252"/>
    </location>
</feature>
<evidence type="ECO:0000256" key="3">
    <source>
        <dbReference type="ARBA" id="ARBA00022670"/>
    </source>
</evidence>
<gene>
    <name evidence="12" type="primary">vpr</name>
    <name evidence="12" type="ORF">GCM10008935_05160</name>
</gene>
<protein>
    <submittedName>
        <fullName evidence="12">Serine protease Vpr</fullName>
    </submittedName>
</protein>
<proteinExistence type="inferred from homology"/>
<keyword evidence="8" id="KW-0732">Signal</keyword>
<dbReference type="GO" id="GO:0006508">
    <property type="term" value="P:proteolysis"/>
    <property type="evidence" value="ECO:0007669"/>
    <property type="project" value="UniProtKB-KW"/>
</dbReference>
<evidence type="ECO:0000256" key="6">
    <source>
        <dbReference type="PROSITE-ProRule" id="PRU01240"/>
    </source>
</evidence>
<evidence type="ECO:0000313" key="12">
    <source>
        <dbReference type="EMBL" id="GAA0453403.1"/>
    </source>
</evidence>
<dbReference type="InterPro" id="IPR000209">
    <property type="entry name" value="Peptidase_S8/S53_dom"/>
</dbReference>
<evidence type="ECO:0000256" key="5">
    <source>
        <dbReference type="ARBA" id="ARBA00022825"/>
    </source>
</evidence>
<evidence type="ECO:0000256" key="7">
    <source>
        <dbReference type="SAM" id="MobiDB-lite"/>
    </source>
</evidence>
<dbReference type="CDD" id="cd02133">
    <property type="entry name" value="PA_C5a_like"/>
    <property type="match status" value="1"/>
</dbReference>
<feature type="region of interest" description="Disordered" evidence="7">
    <location>
        <begin position="239"/>
        <end position="265"/>
    </location>
</feature>
<evidence type="ECO:0000259" key="11">
    <source>
        <dbReference type="Pfam" id="PF05922"/>
    </source>
</evidence>
<dbReference type="InterPro" id="IPR023828">
    <property type="entry name" value="Peptidase_S8_Ser-AS"/>
</dbReference>
<dbReference type="PRINTS" id="PR00723">
    <property type="entry name" value="SUBTILISIN"/>
</dbReference>
<comment type="similarity">
    <text evidence="1 6">Belongs to the peptidase S8 family.</text>
</comment>
<dbReference type="PANTHER" id="PTHR43806:SF65">
    <property type="entry name" value="SERINE PROTEASE APRX"/>
    <property type="match status" value="1"/>
</dbReference>
<feature type="active site" description="Charge relay system" evidence="6">
    <location>
        <position position="262"/>
    </location>
</feature>